<dbReference type="Gene3D" id="3.30.300.30">
    <property type="match status" value="1"/>
</dbReference>
<feature type="domain" description="Carrier" evidence="5">
    <location>
        <begin position="1013"/>
        <end position="1088"/>
    </location>
</feature>
<dbReference type="InterPro" id="IPR001242">
    <property type="entry name" value="Condensation_dom"/>
</dbReference>
<dbReference type="CDD" id="cd19531">
    <property type="entry name" value="LCL_NRPS-like"/>
    <property type="match status" value="1"/>
</dbReference>
<comment type="cofactor">
    <cofactor evidence="1">
        <name>pantetheine 4'-phosphate</name>
        <dbReference type="ChEBI" id="CHEBI:47942"/>
    </cofactor>
</comment>
<dbReference type="Gene3D" id="1.10.1200.10">
    <property type="entry name" value="ACP-like"/>
    <property type="match status" value="1"/>
</dbReference>
<keyword evidence="7" id="KW-1185">Reference proteome</keyword>
<dbReference type="InterPro" id="IPR000873">
    <property type="entry name" value="AMP-dep_synth/lig_dom"/>
</dbReference>
<dbReference type="EMBL" id="FMHY01000002">
    <property type="protein sequence ID" value="SCL56913.1"/>
    <property type="molecule type" value="Genomic_DNA"/>
</dbReference>
<dbReference type="GO" id="GO:0003824">
    <property type="term" value="F:catalytic activity"/>
    <property type="evidence" value="ECO:0007669"/>
    <property type="project" value="InterPro"/>
</dbReference>
<dbReference type="SUPFAM" id="SSF52777">
    <property type="entry name" value="CoA-dependent acyltransferases"/>
    <property type="match status" value="2"/>
</dbReference>
<dbReference type="InterPro" id="IPR020806">
    <property type="entry name" value="PKS_PP-bd"/>
</dbReference>
<dbReference type="Pfam" id="PF13193">
    <property type="entry name" value="AMP-binding_C"/>
    <property type="match status" value="1"/>
</dbReference>
<evidence type="ECO:0000256" key="1">
    <source>
        <dbReference type="ARBA" id="ARBA00001957"/>
    </source>
</evidence>
<proteinExistence type="predicted"/>
<dbReference type="InterPro" id="IPR025110">
    <property type="entry name" value="AMP-bd_C"/>
</dbReference>
<dbReference type="GO" id="GO:0072330">
    <property type="term" value="P:monocarboxylic acid biosynthetic process"/>
    <property type="evidence" value="ECO:0007669"/>
    <property type="project" value="UniProtKB-ARBA"/>
</dbReference>
<dbReference type="SMART" id="SM00823">
    <property type="entry name" value="PKS_PP"/>
    <property type="match status" value="1"/>
</dbReference>
<dbReference type="Pfam" id="PF00550">
    <property type="entry name" value="PP-binding"/>
    <property type="match status" value="1"/>
</dbReference>
<accession>A0A1C6USV3</accession>
<dbReference type="GO" id="GO:0008610">
    <property type="term" value="P:lipid biosynthetic process"/>
    <property type="evidence" value="ECO:0007669"/>
    <property type="project" value="UniProtKB-ARBA"/>
</dbReference>
<dbReference type="SUPFAM" id="SSF56801">
    <property type="entry name" value="Acetyl-CoA synthetase-like"/>
    <property type="match status" value="1"/>
</dbReference>
<dbReference type="FunFam" id="3.40.50.980:FF:000001">
    <property type="entry name" value="Non-ribosomal peptide synthetase"/>
    <property type="match status" value="1"/>
</dbReference>
<dbReference type="RefSeq" id="WP_091119037.1">
    <property type="nucleotide sequence ID" value="NZ_FMHY01000002.1"/>
</dbReference>
<dbReference type="PANTHER" id="PTHR45527:SF1">
    <property type="entry name" value="FATTY ACID SYNTHASE"/>
    <property type="match status" value="1"/>
</dbReference>
<evidence type="ECO:0000259" key="5">
    <source>
        <dbReference type="PROSITE" id="PS50075"/>
    </source>
</evidence>
<dbReference type="GO" id="GO:0043041">
    <property type="term" value="P:amino acid activation for nonribosomal peptide biosynthetic process"/>
    <property type="evidence" value="ECO:0007669"/>
    <property type="project" value="TreeGrafter"/>
</dbReference>
<dbReference type="InterPro" id="IPR023213">
    <property type="entry name" value="CAT-like_dom_sf"/>
</dbReference>
<dbReference type="CDD" id="cd17646">
    <property type="entry name" value="A_NRPS_AB3403-like"/>
    <property type="match status" value="1"/>
</dbReference>
<dbReference type="SUPFAM" id="SSF47336">
    <property type="entry name" value="ACP-like"/>
    <property type="match status" value="1"/>
</dbReference>
<dbReference type="InterPro" id="IPR036736">
    <property type="entry name" value="ACP-like_sf"/>
</dbReference>
<evidence type="ECO:0000256" key="2">
    <source>
        <dbReference type="ARBA" id="ARBA00022450"/>
    </source>
</evidence>
<dbReference type="InterPro" id="IPR020845">
    <property type="entry name" value="AMP-binding_CS"/>
</dbReference>
<dbReference type="Proteomes" id="UP000199696">
    <property type="component" value="Unassembled WGS sequence"/>
</dbReference>
<evidence type="ECO:0000313" key="6">
    <source>
        <dbReference type="EMBL" id="SCL56913.1"/>
    </source>
</evidence>
<dbReference type="InterPro" id="IPR010071">
    <property type="entry name" value="AA_adenyl_dom"/>
</dbReference>
<dbReference type="STRING" id="227316.GA0070604_3511"/>
<keyword evidence="3" id="KW-0597">Phosphoprotein</keyword>
<dbReference type="AlphaFoldDB" id="A0A1C6USV3"/>
<dbReference type="Gene3D" id="3.30.559.10">
    <property type="entry name" value="Chloramphenicol acetyltransferase-like domain"/>
    <property type="match status" value="1"/>
</dbReference>
<dbReference type="OrthoDB" id="2472181at2"/>
<dbReference type="GO" id="GO:0044550">
    <property type="term" value="P:secondary metabolite biosynthetic process"/>
    <property type="evidence" value="ECO:0007669"/>
    <property type="project" value="UniProtKB-ARBA"/>
</dbReference>
<dbReference type="FunFam" id="3.30.300.30:FF:000010">
    <property type="entry name" value="Enterobactin synthetase component F"/>
    <property type="match status" value="1"/>
</dbReference>
<protein>
    <submittedName>
        <fullName evidence="6">Amino acid adenylation domain-containing protein</fullName>
    </submittedName>
</protein>
<dbReference type="PROSITE" id="PS00455">
    <property type="entry name" value="AMP_BINDING"/>
    <property type="match status" value="1"/>
</dbReference>
<dbReference type="Pfam" id="PF00501">
    <property type="entry name" value="AMP-binding"/>
    <property type="match status" value="1"/>
</dbReference>
<sequence>MTDLDARLASLSPEKRALFEKMLRERGQAQPARAENVFPISVMQQGIWFLEQLKPGNPAYLIPAAVRIRGPLDTALLRQAVNGVVHRHESLRTTFELRDGRPVQVVRAGLDVPLPETDLRGTALDGDELAERILAELREPFDISTGPLLRLALLRLGPDDCVLGVAMHHLVSDGWSVGVLLGELSTRYAALVAGAQPALPELAVQYGDYAAWQQDWLRREDLSADLAYWREHLAGAPAVLDLPTDRPRPAVQGFRGASHPFELPEPVLTALGALGKRHGATTYMALLAAFGVLLHRYSGQDDVVVGVPLANRDRAEVEPLIGFFVNTLPVRADLAGNPSFTELLGRVRDACLGCYAHQRVPFEKVVEELKPARDLSRPPIFQVGLSYQSDPLPTLALAGVEFERLPLRAQGARFDLELQFFNNAGGLSGWFEYDRDLFEAATMARLAGHFRRVIELVVERPETPVDELPLLDADERRAVLDLCRGEGRQWPDAGWVHEQIVARARRTPELPALRHADRTVSYGELLRLANGLARRLRTAGVGPGALVGLVQERSVELVVSLLAIWQAGGAYVPVDPGLPAGRVALMLDDADPAVVLTQRPLAEKLSWDGPLWYADELLTEDPGDAYDDPGTPVRGADVAYVIYTSGSTGQPKGVPNTFAGIRNRLLWMQDAYGLGPGERVLQKTPYSFDVSVWEFFWPLMTGATLVVARPDGHRDGRYLVETIQAEQITTLHFVPSMLQAFLREPDVADCTSLRRVICSGEALPRELQDRFFAVSDAELHNLYGPTEAAVDVTSWACRRDDPRPVPIGRPIANTQVYVLDRFLEPVPVGVPGELHIGGVNVALGYLNRPELTAERFVTDPYATGPAGTGPGGDHDADRPPARLYKTGDLGRIRADGAIEYLGRLDHQVKLRGFRIELGEIEAALTSCTGVAEAVVVPRTHAGDTRLVAYLVGPAVPGAGELIARLKERLPEYMVPSVFTTLPALPLTPNGKVDRRALPEPDLARPELRSPYVAPRGELERIVAGIWRELLGVDRVGVDDNFFELGGHSLLMAEVRLRLVAAVGRDVALVELFQFPTVGALAGHLNRSGGGDDLLADARDRAESRRQSLSRRQQAAARRARA</sequence>
<dbReference type="FunFam" id="3.40.50.980:FF:000002">
    <property type="entry name" value="Enterobactin synthetase component F"/>
    <property type="match status" value="1"/>
</dbReference>
<feature type="region of interest" description="Disordered" evidence="4">
    <location>
        <begin position="859"/>
        <end position="879"/>
    </location>
</feature>
<organism evidence="6 7">
    <name type="scientific">Micromonospora eburnea</name>
    <dbReference type="NCBI Taxonomy" id="227316"/>
    <lineage>
        <taxon>Bacteria</taxon>
        <taxon>Bacillati</taxon>
        <taxon>Actinomycetota</taxon>
        <taxon>Actinomycetes</taxon>
        <taxon>Micromonosporales</taxon>
        <taxon>Micromonosporaceae</taxon>
        <taxon>Micromonospora</taxon>
    </lineage>
</organism>
<dbReference type="PROSITE" id="PS50075">
    <property type="entry name" value="CARRIER"/>
    <property type="match status" value="1"/>
</dbReference>
<name>A0A1C6USV3_9ACTN</name>
<evidence type="ECO:0000256" key="4">
    <source>
        <dbReference type="SAM" id="MobiDB-lite"/>
    </source>
</evidence>
<keyword evidence="2" id="KW-0596">Phosphopantetheine</keyword>
<dbReference type="NCBIfam" id="TIGR01733">
    <property type="entry name" value="AA-adenyl-dom"/>
    <property type="match status" value="1"/>
</dbReference>
<dbReference type="GO" id="GO:0031177">
    <property type="term" value="F:phosphopantetheine binding"/>
    <property type="evidence" value="ECO:0007669"/>
    <property type="project" value="InterPro"/>
</dbReference>
<evidence type="ECO:0000256" key="3">
    <source>
        <dbReference type="ARBA" id="ARBA00022553"/>
    </source>
</evidence>
<dbReference type="PANTHER" id="PTHR45527">
    <property type="entry name" value="NONRIBOSOMAL PEPTIDE SYNTHETASE"/>
    <property type="match status" value="1"/>
</dbReference>
<dbReference type="InterPro" id="IPR045851">
    <property type="entry name" value="AMP-bd_C_sf"/>
</dbReference>
<evidence type="ECO:0000313" key="7">
    <source>
        <dbReference type="Proteomes" id="UP000199696"/>
    </source>
</evidence>
<feature type="compositionally biased region" description="Low complexity" evidence="4">
    <location>
        <begin position="1109"/>
        <end position="1121"/>
    </location>
</feature>
<dbReference type="InterPro" id="IPR009081">
    <property type="entry name" value="PP-bd_ACP"/>
</dbReference>
<dbReference type="FunFam" id="3.30.559.10:FF:000012">
    <property type="entry name" value="Non-ribosomal peptide synthetase"/>
    <property type="match status" value="1"/>
</dbReference>
<feature type="region of interest" description="Disordered" evidence="4">
    <location>
        <begin position="1100"/>
        <end position="1121"/>
    </location>
</feature>
<dbReference type="Gene3D" id="3.40.50.980">
    <property type="match status" value="2"/>
</dbReference>
<gene>
    <name evidence="6" type="ORF">GA0070604_3511</name>
</gene>
<reference evidence="7" key="1">
    <citation type="submission" date="2016-06" db="EMBL/GenBank/DDBJ databases">
        <authorList>
            <person name="Varghese N."/>
            <person name="Submissions Spin"/>
        </authorList>
    </citation>
    <scope>NUCLEOTIDE SEQUENCE [LARGE SCALE GENOMIC DNA]</scope>
    <source>
        <strain evidence="7">DSM 44814</strain>
    </source>
</reference>
<dbReference type="Gene3D" id="2.30.38.10">
    <property type="entry name" value="Luciferase, Domain 3"/>
    <property type="match status" value="1"/>
</dbReference>
<dbReference type="GO" id="GO:0005829">
    <property type="term" value="C:cytosol"/>
    <property type="evidence" value="ECO:0007669"/>
    <property type="project" value="TreeGrafter"/>
</dbReference>
<dbReference type="Gene3D" id="3.30.559.30">
    <property type="entry name" value="Nonribosomal peptide synthetase, condensation domain"/>
    <property type="match status" value="1"/>
</dbReference>
<dbReference type="FunFam" id="3.40.50.12780:FF:000012">
    <property type="entry name" value="Non-ribosomal peptide synthetase"/>
    <property type="match status" value="1"/>
</dbReference>
<dbReference type="FunFam" id="1.10.1200.10:FF:000016">
    <property type="entry name" value="Non-ribosomal peptide synthase"/>
    <property type="match status" value="1"/>
</dbReference>
<dbReference type="Pfam" id="PF00668">
    <property type="entry name" value="Condensation"/>
    <property type="match status" value="1"/>
</dbReference>